<dbReference type="InterPro" id="IPR000719">
    <property type="entry name" value="Prot_kinase_dom"/>
</dbReference>
<dbReference type="Gene3D" id="1.10.510.10">
    <property type="entry name" value="Transferase(Phosphotransferase) domain 1"/>
    <property type="match status" value="1"/>
</dbReference>
<evidence type="ECO:0000259" key="2">
    <source>
        <dbReference type="PROSITE" id="PS50011"/>
    </source>
</evidence>
<evidence type="ECO:0000313" key="4">
    <source>
        <dbReference type="Proteomes" id="UP000762676"/>
    </source>
</evidence>
<feature type="domain" description="Protein kinase" evidence="2">
    <location>
        <begin position="1"/>
        <end position="89"/>
    </location>
</feature>
<dbReference type="AlphaFoldDB" id="A0AAV4HRK1"/>
<feature type="compositionally biased region" description="Basic and acidic residues" evidence="1">
    <location>
        <begin position="79"/>
        <end position="89"/>
    </location>
</feature>
<dbReference type="PROSITE" id="PS00108">
    <property type="entry name" value="PROTEIN_KINASE_ST"/>
    <property type="match status" value="1"/>
</dbReference>
<dbReference type="PROSITE" id="PS50011">
    <property type="entry name" value="PROTEIN_KINASE_DOM"/>
    <property type="match status" value="1"/>
</dbReference>
<dbReference type="GO" id="GO:0004672">
    <property type="term" value="F:protein kinase activity"/>
    <property type="evidence" value="ECO:0007669"/>
    <property type="project" value="InterPro"/>
</dbReference>
<feature type="region of interest" description="Disordered" evidence="1">
    <location>
        <begin position="69"/>
        <end position="89"/>
    </location>
</feature>
<organism evidence="3 4">
    <name type="scientific">Elysia marginata</name>
    <dbReference type="NCBI Taxonomy" id="1093978"/>
    <lineage>
        <taxon>Eukaryota</taxon>
        <taxon>Metazoa</taxon>
        <taxon>Spiralia</taxon>
        <taxon>Lophotrochozoa</taxon>
        <taxon>Mollusca</taxon>
        <taxon>Gastropoda</taxon>
        <taxon>Heterobranchia</taxon>
        <taxon>Euthyneura</taxon>
        <taxon>Panpulmonata</taxon>
        <taxon>Sacoglossa</taxon>
        <taxon>Placobranchoidea</taxon>
        <taxon>Plakobranchidae</taxon>
        <taxon>Elysia</taxon>
    </lineage>
</organism>
<evidence type="ECO:0000313" key="3">
    <source>
        <dbReference type="EMBL" id="GFR99663.1"/>
    </source>
</evidence>
<evidence type="ECO:0000256" key="1">
    <source>
        <dbReference type="SAM" id="MobiDB-lite"/>
    </source>
</evidence>
<proteinExistence type="predicted"/>
<gene>
    <name evidence="3" type="ORF">ElyMa_004534300</name>
</gene>
<keyword evidence="3" id="KW-0808">Transferase</keyword>
<dbReference type="Proteomes" id="UP000762676">
    <property type="component" value="Unassembled WGS sequence"/>
</dbReference>
<dbReference type="EMBL" id="BMAT01009155">
    <property type="protein sequence ID" value="GFR99663.1"/>
    <property type="molecule type" value="Genomic_DNA"/>
</dbReference>
<accession>A0AAV4HRK1</accession>
<dbReference type="SUPFAM" id="SSF56112">
    <property type="entry name" value="Protein kinase-like (PK-like)"/>
    <property type="match status" value="1"/>
</dbReference>
<keyword evidence="3" id="KW-0418">Kinase</keyword>
<comment type="caution">
    <text evidence="3">The sequence shown here is derived from an EMBL/GenBank/DDBJ whole genome shotgun (WGS) entry which is preliminary data.</text>
</comment>
<dbReference type="GO" id="GO:0005524">
    <property type="term" value="F:ATP binding"/>
    <property type="evidence" value="ECO:0007669"/>
    <property type="project" value="InterPro"/>
</dbReference>
<dbReference type="Pfam" id="PF00069">
    <property type="entry name" value="Pkinase"/>
    <property type="match status" value="1"/>
</dbReference>
<dbReference type="InterPro" id="IPR011009">
    <property type="entry name" value="Kinase-like_dom_sf"/>
</dbReference>
<name>A0AAV4HRK1_9GAST</name>
<keyword evidence="4" id="KW-1185">Reference proteome</keyword>
<dbReference type="InterPro" id="IPR008271">
    <property type="entry name" value="Ser/Thr_kinase_AS"/>
</dbReference>
<protein>
    <submittedName>
        <fullName evidence="3">Serine/threonine-protein kinase 32B</fullName>
    </submittedName>
</protein>
<sequence>MPYYITVTKIKWKMKTGSHWTRNSSKNSILRVENAVEYLQKHHLAYNDIKPDNVFVDKWGCAHLGDFGLAGRGSLQNGQRDRDNTRLAP</sequence>
<reference evidence="3 4" key="1">
    <citation type="journal article" date="2021" name="Elife">
        <title>Chloroplast acquisition without the gene transfer in kleptoplastic sea slugs, Plakobranchus ocellatus.</title>
        <authorList>
            <person name="Maeda T."/>
            <person name="Takahashi S."/>
            <person name="Yoshida T."/>
            <person name="Shimamura S."/>
            <person name="Takaki Y."/>
            <person name="Nagai Y."/>
            <person name="Toyoda A."/>
            <person name="Suzuki Y."/>
            <person name="Arimoto A."/>
            <person name="Ishii H."/>
            <person name="Satoh N."/>
            <person name="Nishiyama T."/>
            <person name="Hasebe M."/>
            <person name="Maruyama T."/>
            <person name="Minagawa J."/>
            <person name="Obokata J."/>
            <person name="Shigenobu S."/>
        </authorList>
    </citation>
    <scope>NUCLEOTIDE SEQUENCE [LARGE SCALE GENOMIC DNA]</scope>
</reference>